<dbReference type="InterPro" id="IPR036259">
    <property type="entry name" value="MFS_trans_sf"/>
</dbReference>
<evidence type="ECO:0000256" key="4">
    <source>
        <dbReference type="ARBA" id="ARBA00023136"/>
    </source>
</evidence>
<proteinExistence type="predicted"/>
<evidence type="ECO:0000256" key="1">
    <source>
        <dbReference type="ARBA" id="ARBA00004141"/>
    </source>
</evidence>
<keyword evidence="3 6" id="KW-1133">Transmembrane helix</keyword>
<dbReference type="FunFam" id="1.20.1250.20:FF:000279">
    <property type="entry name" value="Major facilitator superfamily protein"/>
    <property type="match status" value="1"/>
</dbReference>
<feature type="transmembrane region" description="Helical" evidence="6">
    <location>
        <begin position="208"/>
        <end position="228"/>
    </location>
</feature>
<gene>
    <name evidence="8" type="ORF">TVAG_342100</name>
</gene>
<dbReference type="AlphaFoldDB" id="A2EUT0"/>
<dbReference type="PANTHER" id="PTHR48021">
    <property type="match status" value="1"/>
</dbReference>
<dbReference type="PRINTS" id="PR00171">
    <property type="entry name" value="SUGRTRNSPORT"/>
</dbReference>
<feature type="region of interest" description="Disordered" evidence="5">
    <location>
        <begin position="397"/>
        <end position="417"/>
    </location>
</feature>
<dbReference type="PANTHER" id="PTHR48021:SF1">
    <property type="entry name" value="GH07001P-RELATED"/>
    <property type="match status" value="1"/>
</dbReference>
<dbReference type="KEGG" id="tva:4761454"/>
<dbReference type="GO" id="GO:0016020">
    <property type="term" value="C:membrane"/>
    <property type="evidence" value="ECO:0000318"/>
    <property type="project" value="GO_Central"/>
</dbReference>
<dbReference type="Proteomes" id="UP000001542">
    <property type="component" value="Unassembled WGS sequence"/>
</dbReference>
<feature type="transmembrane region" description="Helical" evidence="6">
    <location>
        <begin position="135"/>
        <end position="155"/>
    </location>
</feature>
<feature type="transmembrane region" description="Helical" evidence="6">
    <location>
        <begin position="371"/>
        <end position="389"/>
    </location>
</feature>
<dbReference type="InterPro" id="IPR003663">
    <property type="entry name" value="Sugar/inositol_transpt"/>
</dbReference>
<dbReference type="SUPFAM" id="SSF103473">
    <property type="entry name" value="MFS general substrate transporter"/>
    <property type="match status" value="1"/>
</dbReference>
<feature type="transmembrane region" description="Helical" evidence="6">
    <location>
        <begin position="7"/>
        <end position="27"/>
    </location>
</feature>
<dbReference type="PROSITE" id="PS50850">
    <property type="entry name" value="MFS"/>
    <property type="match status" value="1"/>
</dbReference>
<dbReference type="Pfam" id="PF00083">
    <property type="entry name" value="Sugar_tr"/>
    <property type="match status" value="2"/>
</dbReference>
<dbReference type="PROSITE" id="PS00217">
    <property type="entry name" value="SUGAR_TRANSPORT_2"/>
    <property type="match status" value="1"/>
</dbReference>
<dbReference type="SMR" id="A2EUT0"/>
<dbReference type="InterPro" id="IPR005829">
    <property type="entry name" value="Sugar_transporter_CS"/>
</dbReference>
<sequence>MGCCRKELLFAFIIMLTSFNFGFIISYPSPVLPYYTSIWNISPLHAIAFNAISSLTACFGTYVNTFLFKFVGRKIVAFIIAIFTMISWGLLFLISEKRFWVGIIARGLLGISLGASSSLSPLYLSEIAPPEQKGFYGSFNAEGIIMSIMIMFIASDFFKPWILNIVGMVPCFIQSCLIWFVPETNSPQMFKEEGQNTIRESFCQMKTIKVFAVALSAIVVQQLTAPNAILTNLNSLLIDAKVPIKPGIAGSIIMAGQLISIFASAALVDKLGRRIMWLLSGIFTCATLAIYGVNMKLKWNPFIALVMIFLYQLAFGLAIGPMPWYLAPQMVPSAFSGLAASLNSTINWLLSFGTIFAYGPLNNAMGELGSFVLFASIALLGGIYGFFAFKDSTTKENSEDEAEYQPQVDTDALEGYL</sequence>
<evidence type="ECO:0000256" key="3">
    <source>
        <dbReference type="ARBA" id="ARBA00022989"/>
    </source>
</evidence>
<dbReference type="InterPro" id="IPR020846">
    <property type="entry name" value="MFS_dom"/>
</dbReference>
<evidence type="ECO:0000259" key="7">
    <source>
        <dbReference type="PROSITE" id="PS50850"/>
    </source>
</evidence>
<dbReference type="VEuPathDB" id="TrichDB:TVAGG3_0649810"/>
<dbReference type="GO" id="GO:0022857">
    <property type="term" value="F:transmembrane transporter activity"/>
    <property type="evidence" value="ECO:0000318"/>
    <property type="project" value="GO_Central"/>
</dbReference>
<feature type="transmembrane region" description="Helical" evidence="6">
    <location>
        <begin position="100"/>
        <end position="123"/>
    </location>
</feature>
<feature type="transmembrane region" description="Helical" evidence="6">
    <location>
        <begin position="47"/>
        <end position="68"/>
    </location>
</feature>
<organism evidence="8 9">
    <name type="scientific">Trichomonas vaginalis (strain ATCC PRA-98 / G3)</name>
    <dbReference type="NCBI Taxonomy" id="412133"/>
    <lineage>
        <taxon>Eukaryota</taxon>
        <taxon>Metamonada</taxon>
        <taxon>Parabasalia</taxon>
        <taxon>Trichomonadida</taxon>
        <taxon>Trichomonadidae</taxon>
        <taxon>Trichomonas</taxon>
    </lineage>
</organism>
<keyword evidence="4 6" id="KW-0472">Membrane</keyword>
<dbReference type="InterPro" id="IPR050549">
    <property type="entry name" value="MFS_Trehalose_Transporter"/>
</dbReference>
<dbReference type="PROSITE" id="PS00216">
    <property type="entry name" value="SUGAR_TRANSPORT_1"/>
    <property type="match status" value="1"/>
</dbReference>
<dbReference type="eggNOG" id="KOG0254">
    <property type="taxonomic scope" value="Eukaryota"/>
</dbReference>
<evidence type="ECO:0000256" key="5">
    <source>
        <dbReference type="SAM" id="MobiDB-lite"/>
    </source>
</evidence>
<dbReference type="EMBL" id="DS113500">
    <property type="protein sequence ID" value="EAY03608.1"/>
    <property type="molecule type" value="Genomic_DNA"/>
</dbReference>
<dbReference type="Gene3D" id="1.20.1250.20">
    <property type="entry name" value="MFS general substrate transporter like domains"/>
    <property type="match status" value="2"/>
</dbReference>
<evidence type="ECO:0000313" key="8">
    <source>
        <dbReference type="EMBL" id="EAY03608.1"/>
    </source>
</evidence>
<dbReference type="STRING" id="5722.A2EUT0"/>
<feature type="transmembrane region" description="Helical" evidence="6">
    <location>
        <begin position="338"/>
        <end position="359"/>
    </location>
</feature>
<dbReference type="GO" id="GO:0055085">
    <property type="term" value="P:transmembrane transport"/>
    <property type="evidence" value="ECO:0000318"/>
    <property type="project" value="GO_Central"/>
</dbReference>
<feature type="domain" description="Major facilitator superfamily (MFS) profile" evidence="7">
    <location>
        <begin position="6"/>
        <end position="393"/>
    </location>
</feature>
<comment type="subcellular location">
    <subcellularLocation>
        <location evidence="1">Membrane</location>
        <topology evidence="1">Multi-pass membrane protein</topology>
    </subcellularLocation>
</comment>
<dbReference type="FunFam" id="1.20.1250.20:FF:000352">
    <property type="entry name" value="Major Facilitator Superfamily protein"/>
    <property type="match status" value="1"/>
</dbReference>
<name>A2EUT0_TRIV3</name>
<feature type="transmembrane region" description="Helical" evidence="6">
    <location>
        <begin position="299"/>
        <end position="326"/>
    </location>
</feature>
<reference evidence="8" key="1">
    <citation type="submission" date="2006-10" db="EMBL/GenBank/DDBJ databases">
        <authorList>
            <person name="Amadeo P."/>
            <person name="Zhao Q."/>
            <person name="Wortman J."/>
            <person name="Fraser-Liggett C."/>
            <person name="Carlton J."/>
        </authorList>
    </citation>
    <scope>NUCLEOTIDE SEQUENCE</scope>
    <source>
        <strain evidence="8">G3</strain>
    </source>
</reference>
<protein>
    <submittedName>
        <fullName evidence="8">Major facilitator superfamily protein</fullName>
    </submittedName>
</protein>
<dbReference type="InParanoid" id="A2EUT0"/>
<reference evidence="8" key="2">
    <citation type="journal article" date="2007" name="Science">
        <title>Draft genome sequence of the sexually transmitted pathogen Trichomonas vaginalis.</title>
        <authorList>
            <person name="Carlton J.M."/>
            <person name="Hirt R.P."/>
            <person name="Silva J.C."/>
            <person name="Delcher A.L."/>
            <person name="Schatz M."/>
            <person name="Zhao Q."/>
            <person name="Wortman J.R."/>
            <person name="Bidwell S.L."/>
            <person name="Alsmark U.C.M."/>
            <person name="Besteiro S."/>
            <person name="Sicheritz-Ponten T."/>
            <person name="Noel C.J."/>
            <person name="Dacks J.B."/>
            <person name="Foster P.G."/>
            <person name="Simillion C."/>
            <person name="Van de Peer Y."/>
            <person name="Miranda-Saavedra D."/>
            <person name="Barton G.J."/>
            <person name="Westrop G.D."/>
            <person name="Mueller S."/>
            <person name="Dessi D."/>
            <person name="Fiori P.L."/>
            <person name="Ren Q."/>
            <person name="Paulsen I."/>
            <person name="Zhang H."/>
            <person name="Bastida-Corcuera F.D."/>
            <person name="Simoes-Barbosa A."/>
            <person name="Brown M.T."/>
            <person name="Hayes R.D."/>
            <person name="Mukherjee M."/>
            <person name="Okumura C.Y."/>
            <person name="Schneider R."/>
            <person name="Smith A.J."/>
            <person name="Vanacova S."/>
            <person name="Villalvazo M."/>
            <person name="Haas B.J."/>
            <person name="Pertea M."/>
            <person name="Feldblyum T.V."/>
            <person name="Utterback T.R."/>
            <person name="Shu C.L."/>
            <person name="Osoegawa K."/>
            <person name="de Jong P.J."/>
            <person name="Hrdy I."/>
            <person name="Horvathova L."/>
            <person name="Zubacova Z."/>
            <person name="Dolezal P."/>
            <person name="Malik S.B."/>
            <person name="Logsdon J.M. Jr."/>
            <person name="Henze K."/>
            <person name="Gupta A."/>
            <person name="Wang C.C."/>
            <person name="Dunne R.L."/>
            <person name="Upcroft J.A."/>
            <person name="Upcroft P."/>
            <person name="White O."/>
            <person name="Salzberg S.L."/>
            <person name="Tang P."/>
            <person name="Chiu C.-H."/>
            <person name="Lee Y.-S."/>
            <person name="Embley T.M."/>
            <person name="Coombs G.H."/>
            <person name="Mottram J.C."/>
            <person name="Tachezy J."/>
            <person name="Fraser-Liggett C.M."/>
            <person name="Johnson P.J."/>
        </authorList>
    </citation>
    <scope>NUCLEOTIDE SEQUENCE [LARGE SCALE GENOMIC DNA]</scope>
    <source>
        <strain evidence="8">G3</strain>
    </source>
</reference>
<dbReference type="RefSeq" id="XP_001315831.1">
    <property type="nucleotide sequence ID" value="XM_001315796.1"/>
</dbReference>
<feature type="transmembrane region" description="Helical" evidence="6">
    <location>
        <begin position="248"/>
        <end position="268"/>
    </location>
</feature>
<dbReference type="OrthoDB" id="6612291at2759"/>
<feature type="transmembrane region" description="Helical" evidence="6">
    <location>
        <begin position="75"/>
        <end position="94"/>
    </location>
</feature>
<keyword evidence="2 6" id="KW-0812">Transmembrane</keyword>
<evidence type="ECO:0000256" key="2">
    <source>
        <dbReference type="ARBA" id="ARBA00022692"/>
    </source>
</evidence>
<evidence type="ECO:0000256" key="6">
    <source>
        <dbReference type="SAM" id="Phobius"/>
    </source>
</evidence>
<dbReference type="InterPro" id="IPR005828">
    <property type="entry name" value="MFS_sugar_transport-like"/>
</dbReference>
<keyword evidence="9" id="KW-1185">Reference proteome</keyword>
<dbReference type="FunCoup" id="A2EUT0">
    <property type="interactions" value="488"/>
</dbReference>
<accession>A2EUT0</accession>
<dbReference type="OMA" id="TSHNYSE"/>
<feature type="transmembrane region" description="Helical" evidence="6">
    <location>
        <begin position="275"/>
        <end position="293"/>
    </location>
</feature>
<dbReference type="VEuPathDB" id="TrichDB:TVAG_342100"/>
<evidence type="ECO:0000313" key="9">
    <source>
        <dbReference type="Proteomes" id="UP000001542"/>
    </source>
</evidence>
<feature type="transmembrane region" description="Helical" evidence="6">
    <location>
        <begin position="161"/>
        <end position="181"/>
    </location>
</feature>